<comment type="caution">
    <text evidence="2">The sequence shown here is derived from an EMBL/GenBank/DDBJ whole genome shotgun (WGS) entry which is preliminary data.</text>
</comment>
<feature type="region of interest" description="Disordered" evidence="1">
    <location>
        <begin position="165"/>
        <end position="187"/>
    </location>
</feature>
<evidence type="ECO:0000313" key="2">
    <source>
        <dbReference type="EMBL" id="KAJ7768094.1"/>
    </source>
</evidence>
<proteinExistence type="predicted"/>
<organism evidence="2 3">
    <name type="scientific">Mycena maculata</name>
    <dbReference type="NCBI Taxonomy" id="230809"/>
    <lineage>
        <taxon>Eukaryota</taxon>
        <taxon>Fungi</taxon>
        <taxon>Dikarya</taxon>
        <taxon>Basidiomycota</taxon>
        <taxon>Agaricomycotina</taxon>
        <taxon>Agaricomycetes</taxon>
        <taxon>Agaricomycetidae</taxon>
        <taxon>Agaricales</taxon>
        <taxon>Marasmiineae</taxon>
        <taxon>Mycenaceae</taxon>
        <taxon>Mycena</taxon>
    </lineage>
</organism>
<dbReference type="Proteomes" id="UP001215280">
    <property type="component" value="Unassembled WGS sequence"/>
</dbReference>
<accession>A0AAD7JNP1</accession>
<evidence type="ECO:0000256" key="1">
    <source>
        <dbReference type="SAM" id="MobiDB-lite"/>
    </source>
</evidence>
<keyword evidence="3" id="KW-1185">Reference proteome</keyword>
<dbReference type="EMBL" id="JARJLG010000028">
    <property type="protein sequence ID" value="KAJ7768094.1"/>
    <property type="molecule type" value="Genomic_DNA"/>
</dbReference>
<protein>
    <submittedName>
        <fullName evidence="2">Uncharacterized protein</fullName>
    </submittedName>
</protein>
<dbReference type="AlphaFoldDB" id="A0AAD7JNP1"/>
<sequence length="187" mass="20601">MSASAPPFVSFAGALYTSTRTSQHTAAQAALIQQAIGMTASDWHDVERTRFLRSASFRTPRSTVFLAISKPGSRWTCPPAVVVGRNFIPEFDSSPGYFTRSSFFAPADRVTYTPIRTDLPLAPTKQRDSLFTLMEFGISERRWKPARMLSTVLQWIVRFVPSDVASSQKPGQAKPGFVKPGQATPLA</sequence>
<gene>
    <name evidence="2" type="ORF">DFH07DRAFT_769308</name>
</gene>
<evidence type="ECO:0000313" key="3">
    <source>
        <dbReference type="Proteomes" id="UP001215280"/>
    </source>
</evidence>
<reference evidence="2" key="1">
    <citation type="submission" date="2023-03" db="EMBL/GenBank/DDBJ databases">
        <title>Massive genome expansion in bonnet fungi (Mycena s.s.) driven by repeated elements and novel gene families across ecological guilds.</title>
        <authorList>
            <consortium name="Lawrence Berkeley National Laboratory"/>
            <person name="Harder C.B."/>
            <person name="Miyauchi S."/>
            <person name="Viragh M."/>
            <person name="Kuo A."/>
            <person name="Thoen E."/>
            <person name="Andreopoulos B."/>
            <person name="Lu D."/>
            <person name="Skrede I."/>
            <person name="Drula E."/>
            <person name="Henrissat B."/>
            <person name="Morin E."/>
            <person name="Kohler A."/>
            <person name="Barry K."/>
            <person name="LaButti K."/>
            <person name="Morin E."/>
            <person name="Salamov A."/>
            <person name="Lipzen A."/>
            <person name="Mereny Z."/>
            <person name="Hegedus B."/>
            <person name="Baldrian P."/>
            <person name="Stursova M."/>
            <person name="Weitz H."/>
            <person name="Taylor A."/>
            <person name="Grigoriev I.V."/>
            <person name="Nagy L.G."/>
            <person name="Martin F."/>
            <person name="Kauserud H."/>
        </authorList>
    </citation>
    <scope>NUCLEOTIDE SEQUENCE</scope>
    <source>
        <strain evidence="2">CBHHK188m</strain>
    </source>
</reference>
<name>A0AAD7JNP1_9AGAR</name>